<dbReference type="PROSITE" id="PS00211">
    <property type="entry name" value="ABC_TRANSPORTER_1"/>
    <property type="match status" value="1"/>
</dbReference>
<keyword evidence="2" id="KW-0813">Transport</keyword>
<protein>
    <submittedName>
        <fullName evidence="13">ABC-type multidrug transport system, ATPase and permease component</fullName>
    </submittedName>
</protein>
<keyword evidence="6" id="KW-0067">ATP-binding</keyword>
<dbReference type="PROSITE" id="PS50893">
    <property type="entry name" value="ABC_TRANSPORTER_2"/>
    <property type="match status" value="1"/>
</dbReference>
<dbReference type="HOGENOM" id="CLU_000604_84_3_11"/>
<evidence type="ECO:0000256" key="9">
    <source>
        <dbReference type="ARBA" id="ARBA00023455"/>
    </source>
</evidence>
<evidence type="ECO:0000256" key="2">
    <source>
        <dbReference type="ARBA" id="ARBA00022448"/>
    </source>
</evidence>
<feature type="transmembrane region" description="Helical" evidence="10">
    <location>
        <begin position="161"/>
        <end position="179"/>
    </location>
</feature>
<evidence type="ECO:0000256" key="1">
    <source>
        <dbReference type="ARBA" id="ARBA00004429"/>
    </source>
</evidence>
<dbReference type="PROSITE" id="PS50929">
    <property type="entry name" value="ABC_TM1F"/>
    <property type="match status" value="1"/>
</dbReference>
<dbReference type="GO" id="GO:0140359">
    <property type="term" value="F:ABC-type transporter activity"/>
    <property type="evidence" value="ECO:0007669"/>
    <property type="project" value="InterPro"/>
</dbReference>
<dbReference type="STRING" id="471855.Shel_23130"/>
<name>C7N1A0_SLAHD</name>
<dbReference type="Gene3D" id="1.20.1560.10">
    <property type="entry name" value="ABC transporter type 1, transmembrane domain"/>
    <property type="match status" value="1"/>
</dbReference>
<evidence type="ECO:0000256" key="8">
    <source>
        <dbReference type="ARBA" id="ARBA00023136"/>
    </source>
</evidence>
<dbReference type="Gene3D" id="3.40.50.300">
    <property type="entry name" value="P-loop containing nucleotide triphosphate hydrolases"/>
    <property type="match status" value="1"/>
</dbReference>
<feature type="transmembrane region" description="Helical" evidence="10">
    <location>
        <begin position="56"/>
        <end position="75"/>
    </location>
</feature>
<dbReference type="AlphaFoldDB" id="C7N1A0"/>
<dbReference type="KEGG" id="shi:Shel_23130"/>
<dbReference type="InterPro" id="IPR036640">
    <property type="entry name" value="ABC1_TM_sf"/>
</dbReference>
<dbReference type="InterPro" id="IPR039421">
    <property type="entry name" value="Type_1_exporter"/>
</dbReference>
<feature type="transmembrane region" description="Helical" evidence="10">
    <location>
        <begin position="265"/>
        <end position="289"/>
    </location>
</feature>
<evidence type="ECO:0000259" key="12">
    <source>
        <dbReference type="PROSITE" id="PS50929"/>
    </source>
</evidence>
<evidence type="ECO:0000256" key="4">
    <source>
        <dbReference type="ARBA" id="ARBA00022692"/>
    </source>
</evidence>
<dbReference type="GO" id="GO:0016887">
    <property type="term" value="F:ATP hydrolysis activity"/>
    <property type="evidence" value="ECO:0007669"/>
    <property type="project" value="InterPro"/>
</dbReference>
<dbReference type="InterPro" id="IPR017871">
    <property type="entry name" value="ABC_transporter-like_CS"/>
</dbReference>
<dbReference type="GO" id="GO:0005524">
    <property type="term" value="F:ATP binding"/>
    <property type="evidence" value="ECO:0007669"/>
    <property type="project" value="UniProtKB-KW"/>
</dbReference>
<evidence type="ECO:0000256" key="7">
    <source>
        <dbReference type="ARBA" id="ARBA00022989"/>
    </source>
</evidence>
<dbReference type="InterPro" id="IPR027417">
    <property type="entry name" value="P-loop_NTPase"/>
</dbReference>
<feature type="transmembrane region" description="Helical" evidence="10">
    <location>
        <begin position="136"/>
        <end position="155"/>
    </location>
</feature>
<keyword evidence="14" id="KW-1185">Reference proteome</keyword>
<dbReference type="PANTHER" id="PTHR24221:SF397">
    <property type="entry name" value="ABC TRANSPORTER, ATP-BINDING TRANSMEMBRANE PROTEIN"/>
    <property type="match status" value="1"/>
</dbReference>
<dbReference type="GO" id="GO:0005886">
    <property type="term" value="C:plasma membrane"/>
    <property type="evidence" value="ECO:0007669"/>
    <property type="project" value="UniProtKB-SubCell"/>
</dbReference>
<feature type="domain" description="ABC transporter" evidence="11">
    <location>
        <begin position="335"/>
        <end position="568"/>
    </location>
</feature>
<dbReference type="Pfam" id="PF00005">
    <property type="entry name" value="ABC_tran"/>
    <property type="match status" value="1"/>
</dbReference>
<evidence type="ECO:0000256" key="5">
    <source>
        <dbReference type="ARBA" id="ARBA00022741"/>
    </source>
</evidence>
<dbReference type="GO" id="GO:0034040">
    <property type="term" value="F:ATPase-coupled lipid transmembrane transporter activity"/>
    <property type="evidence" value="ECO:0007669"/>
    <property type="project" value="TreeGrafter"/>
</dbReference>
<feature type="transmembrane region" description="Helical" evidence="10">
    <location>
        <begin position="20"/>
        <end position="44"/>
    </location>
</feature>
<evidence type="ECO:0000256" key="10">
    <source>
        <dbReference type="SAM" id="Phobius"/>
    </source>
</evidence>
<keyword evidence="4 10" id="KW-0812">Transmembrane</keyword>
<dbReference type="Pfam" id="PF00664">
    <property type="entry name" value="ABC_membrane"/>
    <property type="match status" value="1"/>
</dbReference>
<evidence type="ECO:0000313" key="14">
    <source>
        <dbReference type="Proteomes" id="UP000002026"/>
    </source>
</evidence>
<dbReference type="InterPro" id="IPR003593">
    <property type="entry name" value="AAA+_ATPase"/>
</dbReference>
<dbReference type="PANTHER" id="PTHR24221">
    <property type="entry name" value="ATP-BINDING CASSETTE SUB-FAMILY B"/>
    <property type="match status" value="1"/>
</dbReference>
<dbReference type="Proteomes" id="UP000002026">
    <property type="component" value="Chromosome"/>
</dbReference>
<dbReference type="SUPFAM" id="SSF90123">
    <property type="entry name" value="ABC transporter transmembrane region"/>
    <property type="match status" value="1"/>
</dbReference>
<evidence type="ECO:0000259" key="11">
    <source>
        <dbReference type="PROSITE" id="PS50893"/>
    </source>
</evidence>
<comment type="similarity">
    <text evidence="9">Belongs to the ABC transporter superfamily. Siderophore-Fe(3+) uptake transporter (SIUT) (TC 3.A.1.21) family.</text>
</comment>
<gene>
    <name evidence="13" type="ordered locus">Shel_23130</name>
</gene>
<proteinExistence type="inferred from homology"/>
<evidence type="ECO:0000313" key="13">
    <source>
        <dbReference type="EMBL" id="ACV23322.1"/>
    </source>
</evidence>
<dbReference type="InterPro" id="IPR011527">
    <property type="entry name" value="ABC1_TM_dom"/>
</dbReference>
<keyword evidence="3" id="KW-1003">Cell membrane</keyword>
<keyword evidence="5" id="KW-0547">Nucleotide-binding</keyword>
<evidence type="ECO:0000256" key="3">
    <source>
        <dbReference type="ARBA" id="ARBA00022475"/>
    </source>
</evidence>
<dbReference type="InterPro" id="IPR003439">
    <property type="entry name" value="ABC_transporter-like_ATP-bd"/>
</dbReference>
<feature type="domain" description="ABC transmembrane type-1" evidence="12">
    <location>
        <begin position="25"/>
        <end position="302"/>
    </location>
</feature>
<reference evidence="13 14" key="1">
    <citation type="journal article" date="2009" name="Stand. Genomic Sci.">
        <title>Complete genome sequence of Slackia heliotrinireducens type strain (RHS 1).</title>
        <authorList>
            <person name="Pukall R."/>
            <person name="Lapidus A."/>
            <person name="Nolan M."/>
            <person name="Copeland A."/>
            <person name="Glavina Del Rio T."/>
            <person name="Lucas S."/>
            <person name="Chen F."/>
            <person name="Tice H."/>
            <person name="Cheng J.F."/>
            <person name="Chertkov O."/>
            <person name="Bruce D."/>
            <person name="Goodwin L."/>
            <person name="Kuske C."/>
            <person name="Brettin T."/>
            <person name="Detter J.C."/>
            <person name="Han C."/>
            <person name="Pitluck S."/>
            <person name="Pati A."/>
            <person name="Mavrommatis K."/>
            <person name="Ivanova N."/>
            <person name="Ovchinnikova G."/>
            <person name="Chen A."/>
            <person name="Palaniappan K."/>
            <person name="Schneider S."/>
            <person name="Rohde M."/>
            <person name="Chain P."/>
            <person name="D'haeseleer P."/>
            <person name="Goker M."/>
            <person name="Bristow J."/>
            <person name="Eisen J.A."/>
            <person name="Markowitz V."/>
            <person name="Kyrpides N.C."/>
            <person name="Klenk H.P."/>
            <person name="Hugenholtz P."/>
        </authorList>
    </citation>
    <scope>NUCLEOTIDE SEQUENCE [LARGE SCALE GENOMIC DNA]</scope>
    <source>
        <strain evidence="14">ATCC 29202 / DSM 20476 / NCTC 11029 / RHS 1</strain>
    </source>
</reference>
<comment type="subcellular location">
    <subcellularLocation>
        <location evidence="1">Cell inner membrane</location>
        <topology evidence="1">Multi-pass membrane protein</topology>
    </subcellularLocation>
</comment>
<sequence length="577" mass="63449">MIGVIRKFFAFCPQHYRSKFYKALVIGVLMSFCRAMSIPAIALVLSGMLDDGLTRVHILGSFAIMVFGVAGEGILRGLATNLQVQGGYGTSTEKRIEIAEHMRYLPMGYFNSSSLGAIASVTTNTMENLQGVATRVIMLVSEGILTTAIIAVMLLVFDWRIGLVLVAGCIVFFLVNHALQKRSERLSPIKVATDTELVDTVLEYVQGMQEVKSFGFTKDRTERLNQAIEKNAGANTQMELELVPLMAAQNSITKLTGVAMSLLSVWFYLNGSMSLLVCILMIVSAFMVYGSLESAGQYSGLLRIVDVSVDRANEVLAIEPMDIDGEDIHPQSHDIEVRDVSFSYGQRTILDHVSATIPEGTTTAFVGPSGGGKTTLASLISRFWDVGSGQVMLGGRDVRDYSMDSLMRNFSFVFQNVYLFEDTVANNIRFGQPEAPLAEVVEAAKKARCHDFIMALPQGYDTVIGEGGASLSGGERQRISIARATMKDSPIIVLDEATANVDPENERDLMDAIQELTCNKTVIMIAHRLKTVRDADQILVVDQGRIVQRGTHDELMAEDGIYRRFVETRTQVSQWQL</sequence>
<keyword evidence="7 10" id="KW-1133">Transmembrane helix</keyword>
<dbReference type="eggNOG" id="COG1132">
    <property type="taxonomic scope" value="Bacteria"/>
</dbReference>
<dbReference type="EMBL" id="CP001684">
    <property type="protein sequence ID" value="ACV23322.1"/>
    <property type="molecule type" value="Genomic_DNA"/>
</dbReference>
<accession>C7N1A0</accession>
<evidence type="ECO:0000256" key="6">
    <source>
        <dbReference type="ARBA" id="ARBA00022840"/>
    </source>
</evidence>
<organism evidence="13 14">
    <name type="scientific">Slackia heliotrinireducens (strain ATCC 29202 / DSM 20476 / NCTC 11029 / RHS 1)</name>
    <name type="common">Peptococcus heliotrinreducens</name>
    <dbReference type="NCBI Taxonomy" id="471855"/>
    <lineage>
        <taxon>Bacteria</taxon>
        <taxon>Bacillati</taxon>
        <taxon>Actinomycetota</taxon>
        <taxon>Coriobacteriia</taxon>
        <taxon>Eggerthellales</taxon>
        <taxon>Eggerthellaceae</taxon>
        <taxon>Slackia</taxon>
    </lineage>
</organism>
<dbReference type="SUPFAM" id="SSF52540">
    <property type="entry name" value="P-loop containing nucleoside triphosphate hydrolases"/>
    <property type="match status" value="1"/>
</dbReference>
<keyword evidence="8 10" id="KW-0472">Membrane</keyword>
<dbReference type="SMART" id="SM00382">
    <property type="entry name" value="AAA"/>
    <property type="match status" value="1"/>
</dbReference>
<dbReference type="FunFam" id="3.40.50.300:FF:000221">
    <property type="entry name" value="Multidrug ABC transporter ATP-binding protein"/>
    <property type="match status" value="1"/>
</dbReference>
<dbReference type="RefSeq" id="WP_012799422.1">
    <property type="nucleotide sequence ID" value="NC_013165.1"/>
</dbReference>